<evidence type="ECO:0000313" key="2">
    <source>
        <dbReference type="EMBL" id="CAD8072137.1"/>
    </source>
</evidence>
<protein>
    <submittedName>
        <fullName evidence="2">Uncharacterized protein</fullName>
    </submittedName>
</protein>
<evidence type="ECO:0000313" key="3">
    <source>
        <dbReference type="Proteomes" id="UP000688137"/>
    </source>
</evidence>
<reference evidence="2" key="1">
    <citation type="submission" date="2021-01" db="EMBL/GenBank/DDBJ databases">
        <authorList>
            <consortium name="Genoscope - CEA"/>
            <person name="William W."/>
        </authorList>
    </citation>
    <scope>NUCLEOTIDE SEQUENCE</scope>
</reference>
<organism evidence="2 3">
    <name type="scientific">Paramecium primaurelia</name>
    <dbReference type="NCBI Taxonomy" id="5886"/>
    <lineage>
        <taxon>Eukaryota</taxon>
        <taxon>Sar</taxon>
        <taxon>Alveolata</taxon>
        <taxon>Ciliophora</taxon>
        <taxon>Intramacronucleata</taxon>
        <taxon>Oligohymenophorea</taxon>
        <taxon>Peniculida</taxon>
        <taxon>Parameciidae</taxon>
        <taxon>Paramecium</taxon>
    </lineage>
</organism>
<accession>A0A8S1LXA3</accession>
<feature type="region of interest" description="Disordered" evidence="1">
    <location>
        <begin position="1"/>
        <end position="20"/>
    </location>
</feature>
<comment type="caution">
    <text evidence="2">The sequence shown here is derived from an EMBL/GenBank/DDBJ whole genome shotgun (WGS) entry which is preliminary data.</text>
</comment>
<keyword evidence="3" id="KW-1185">Reference proteome</keyword>
<feature type="compositionally biased region" description="Polar residues" evidence="1">
    <location>
        <begin position="1"/>
        <end position="11"/>
    </location>
</feature>
<dbReference type="EMBL" id="CAJJDM010000048">
    <property type="protein sequence ID" value="CAD8072137.1"/>
    <property type="molecule type" value="Genomic_DNA"/>
</dbReference>
<dbReference type="Proteomes" id="UP000688137">
    <property type="component" value="Unassembled WGS sequence"/>
</dbReference>
<evidence type="ECO:0000256" key="1">
    <source>
        <dbReference type="SAM" id="MobiDB-lite"/>
    </source>
</evidence>
<gene>
    <name evidence="2" type="ORF">PPRIM_AZ9-3.1.T0480249</name>
</gene>
<name>A0A8S1LXA3_PARPR</name>
<proteinExistence type="predicted"/>
<dbReference type="AlphaFoldDB" id="A0A8S1LXA3"/>
<sequence>MSWASSKQQQPLDGASSIDENRESQNNLYFGFSVWDDQKVEYGQISQDQSSLNHPTKNQSKQTLCLYDDDGSILKKQSFDIEAIHKNFKVGSHLLTCSSPYMNEGDSQSNQDKFIIIDDQISQTPIIIEYISNPNPIIPTSSQADQQFYPKTTKNYYKCIHGALQKFMKDIQDNIQFTCKAKKFLESNPKVSGKLKLIRSIKSCQQMRSIAMKFLLDFQWCRYLVKNNKVDIERYFRLNQMLIQQIQE</sequence>